<dbReference type="RefSeq" id="XP_064853651.1">
    <property type="nucleotide sequence ID" value="XM_064997579.1"/>
</dbReference>
<organism evidence="3 4">
    <name type="scientific">Saccharomycopsis crataegensis</name>
    <dbReference type="NCBI Taxonomy" id="43959"/>
    <lineage>
        <taxon>Eukaryota</taxon>
        <taxon>Fungi</taxon>
        <taxon>Dikarya</taxon>
        <taxon>Ascomycota</taxon>
        <taxon>Saccharomycotina</taxon>
        <taxon>Saccharomycetes</taxon>
        <taxon>Saccharomycopsidaceae</taxon>
        <taxon>Saccharomycopsis</taxon>
    </lineage>
</organism>
<dbReference type="PANTHER" id="PTHR15346">
    <property type="entry name" value="DYNACTIN SUBUNIT"/>
    <property type="match status" value="1"/>
</dbReference>
<dbReference type="GO" id="GO:0007017">
    <property type="term" value="P:microtubule-based process"/>
    <property type="evidence" value="ECO:0007669"/>
    <property type="project" value="InterPro"/>
</dbReference>
<dbReference type="GO" id="GO:0005737">
    <property type="term" value="C:cytoplasm"/>
    <property type="evidence" value="ECO:0007669"/>
    <property type="project" value="UniProtKB-SubCell"/>
</dbReference>
<proteinExistence type="predicted"/>
<evidence type="ECO:0000313" key="4">
    <source>
        <dbReference type="Proteomes" id="UP001360560"/>
    </source>
</evidence>
<dbReference type="Proteomes" id="UP001360560">
    <property type="component" value="Unassembled WGS sequence"/>
</dbReference>
<accession>A0AAV5QP13</accession>
<evidence type="ECO:0000256" key="2">
    <source>
        <dbReference type="ARBA" id="ARBA00022490"/>
    </source>
</evidence>
<comment type="subcellular location">
    <subcellularLocation>
        <location evidence="1">Cytoplasm</location>
    </subcellularLocation>
</comment>
<dbReference type="GO" id="GO:0005869">
    <property type="term" value="C:dynactin complex"/>
    <property type="evidence" value="ECO:0007669"/>
    <property type="project" value="InterPro"/>
</dbReference>
<dbReference type="EMBL" id="BTFZ01000011">
    <property type="protein sequence ID" value="GMM36655.1"/>
    <property type="molecule type" value="Genomic_DNA"/>
</dbReference>
<name>A0AAV5QP13_9ASCO</name>
<comment type="caution">
    <text evidence="3">The sequence shown here is derived from an EMBL/GenBank/DDBJ whole genome shotgun (WGS) entry which is preliminary data.</text>
</comment>
<dbReference type="AlphaFoldDB" id="A0AAV5QP13"/>
<gene>
    <name evidence="3" type="ORF">DASC09_039800</name>
</gene>
<reference evidence="3 4" key="1">
    <citation type="journal article" date="2023" name="Elife">
        <title>Identification of key yeast species and microbe-microbe interactions impacting larval growth of Drosophila in the wild.</title>
        <authorList>
            <person name="Mure A."/>
            <person name="Sugiura Y."/>
            <person name="Maeda R."/>
            <person name="Honda K."/>
            <person name="Sakurai N."/>
            <person name="Takahashi Y."/>
            <person name="Watada M."/>
            <person name="Katoh T."/>
            <person name="Gotoh A."/>
            <person name="Gotoh Y."/>
            <person name="Taniguchi I."/>
            <person name="Nakamura K."/>
            <person name="Hayashi T."/>
            <person name="Katayama T."/>
            <person name="Uemura T."/>
            <person name="Hattori Y."/>
        </authorList>
    </citation>
    <scope>NUCLEOTIDE SEQUENCE [LARGE SCALE GENOMIC DNA]</scope>
    <source>
        <strain evidence="3 4">SC-9</strain>
    </source>
</reference>
<evidence type="ECO:0000313" key="3">
    <source>
        <dbReference type="EMBL" id="GMM36655.1"/>
    </source>
</evidence>
<dbReference type="InterPro" id="IPR028133">
    <property type="entry name" value="Dynamitin"/>
</dbReference>
<sequence>MTDFNPKGQDFPDIDYSEQEVFETSDTDIVGDEVVSAGNILNDEDRESSQSQDGDFDFTKLQSILKTSRGKFDRTFVSDSGNVDFSDSIGNYDKNSYETFNVDETYDMKLKRIRHELQEMKILKECAEKQDLMHNVQPVEEINSKEVDGLLSFLSSLELKEDHQVKVQAPKDTLLEVQQELTPFETTKLPIRKDTVSPREVKELENRIFKLERLIGFDSNLEILNLAVSGQTTSDNWETGMKGFQNLESIINDLERKFKLLVNLDNSVHSEETDNETAIGNQEAIKTLLASLESINREIILNTKKLSTNQSFYLHNGSASEALPQADDELSTPSEDSDSTAKINQLYSLLVGNTELHKKSQTDFSKMLNQNNVTALIKRFNTLNSLYLEYESTVSLSKKANVVIDNIDSDFKNWQKIITEANENLNKVSVELDNNKIEIKEWVESLKKAL</sequence>
<protein>
    <recommendedName>
        <fullName evidence="5">Dynactin subunit 2</fullName>
    </recommendedName>
</protein>
<dbReference type="GeneID" id="90074630"/>
<evidence type="ECO:0000256" key="1">
    <source>
        <dbReference type="ARBA" id="ARBA00004496"/>
    </source>
</evidence>
<keyword evidence="4" id="KW-1185">Reference proteome</keyword>
<keyword evidence="2" id="KW-0963">Cytoplasm</keyword>
<evidence type="ECO:0008006" key="5">
    <source>
        <dbReference type="Google" id="ProtNLM"/>
    </source>
</evidence>